<dbReference type="Proteomes" id="UP000198211">
    <property type="component" value="Unassembled WGS sequence"/>
</dbReference>
<feature type="compositionally biased region" description="Polar residues" evidence="1">
    <location>
        <begin position="310"/>
        <end position="319"/>
    </location>
</feature>
<dbReference type="Pfam" id="PF13650">
    <property type="entry name" value="Asp_protease_2"/>
    <property type="match status" value="1"/>
</dbReference>
<dbReference type="SUPFAM" id="SSF50630">
    <property type="entry name" value="Acid proteases"/>
    <property type="match status" value="1"/>
</dbReference>
<evidence type="ECO:0000256" key="1">
    <source>
        <dbReference type="SAM" id="MobiDB-lite"/>
    </source>
</evidence>
<name>A0A225WX47_9STRA</name>
<reference evidence="3" key="1">
    <citation type="submission" date="2017-03" db="EMBL/GenBank/DDBJ databases">
        <title>Phytopthora megakarya and P. palmivora, two closely related causual agents of cacao black pod achieved similar genome size and gene model numbers by different mechanisms.</title>
        <authorList>
            <person name="Ali S."/>
            <person name="Shao J."/>
            <person name="Larry D.J."/>
            <person name="Kronmiller B."/>
            <person name="Shen D."/>
            <person name="Strem M.D."/>
            <person name="Melnick R.L."/>
            <person name="Guiltinan M.J."/>
            <person name="Tyler B.M."/>
            <person name="Meinhardt L.W."/>
            <person name="Bailey B.A."/>
        </authorList>
    </citation>
    <scope>NUCLEOTIDE SEQUENCE [LARGE SCALE GENOMIC DNA]</scope>
    <source>
        <strain evidence="3">zdho120</strain>
    </source>
</reference>
<keyword evidence="3" id="KW-1185">Reference proteome</keyword>
<evidence type="ECO:0000313" key="2">
    <source>
        <dbReference type="EMBL" id="OWZ22324.1"/>
    </source>
</evidence>
<feature type="region of interest" description="Disordered" evidence="1">
    <location>
        <begin position="281"/>
        <end position="319"/>
    </location>
</feature>
<protein>
    <recommendedName>
        <fullName evidence="4">Peptidase A2 domain-containing protein</fullName>
    </recommendedName>
</protein>
<comment type="caution">
    <text evidence="2">The sequence shown here is derived from an EMBL/GenBank/DDBJ whole genome shotgun (WGS) entry which is preliminary data.</text>
</comment>
<accession>A0A225WX47</accession>
<organism evidence="2 3">
    <name type="scientific">Phytophthora megakarya</name>
    <dbReference type="NCBI Taxonomy" id="4795"/>
    <lineage>
        <taxon>Eukaryota</taxon>
        <taxon>Sar</taxon>
        <taxon>Stramenopiles</taxon>
        <taxon>Oomycota</taxon>
        <taxon>Peronosporomycetes</taxon>
        <taxon>Peronosporales</taxon>
        <taxon>Peronosporaceae</taxon>
        <taxon>Phytophthora</taxon>
    </lineage>
</organism>
<dbReference type="OrthoDB" id="128412at2759"/>
<dbReference type="AlphaFoldDB" id="A0A225WX47"/>
<dbReference type="Gene3D" id="2.40.70.10">
    <property type="entry name" value="Acid Proteases"/>
    <property type="match status" value="1"/>
</dbReference>
<proteinExistence type="predicted"/>
<evidence type="ECO:0008006" key="4">
    <source>
        <dbReference type="Google" id="ProtNLM"/>
    </source>
</evidence>
<dbReference type="CDD" id="cd00303">
    <property type="entry name" value="retropepsin_like"/>
    <property type="match status" value="1"/>
</dbReference>
<sequence length="319" mass="35470">MDGLATVHGAVNDFRTRILLDTGASVSIMSLDLARRLKLQLRTHHQIKVSDLGGMATYITHVWVKITLGWSMVYVRNIWVINIGEGIDVLLGMDFMHSADVRLCIREGLIKLPDDETVVMYDNYPRSRSLDLPVFPEEQIHLRPGQDAISNPQRELVWAGKGKNWVTKILYSARSWATAVKVFNVSDQNSMDSSQGNLDSFVLERRDMKSCNSKFMSGKGGRALGPRDNSGLSNLMRQQPQEAEVRMVRLRERLKPLDMTLKVTGNAAVVMKTVVRDSEGLEIRPEDVGGMCSDPGPESKVSGPEDATNSEDSVPAQDS</sequence>
<evidence type="ECO:0000313" key="3">
    <source>
        <dbReference type="Proteomes" id="UP000198211"/>
    </source>
</evidence>
<dbReference type="EMBL" id="NBNE01000145">
    <property type="protein sequence ID" value="OWZ22324.1"/>
    <property type="molecule type" value="Genomic_DNA"/>
</dbReference>
<gene>
    <name evidence="2" type="ORF">PHMEG_0002985</name>
</gene>
<dbReference type="InterPro" id="IPR021109">
    <property type="entry name" value="Peptidase_aspartic_dom_sf"/>
</dbReference>